<evidence type="ECO:0000259" key="2">
    <source>
        <dbReference type="PROSITE" id="PS50181"/>
    </source>
</evidence>
<name>A0A9P5WZN6_9AGAR</name>
<dbReference type="OrthoDB" id="3149552at2759"/>
<dbReference type="InterPro" id="IPR036047">
    <property type="entry name" value="F-box-like_dom_sf"/>
</dbReference>
<feature type="signal peptide" evidence="1">
    <location>
        <begin position="1"/>
        <end position="23"/>
    </location>
</feature>
<dbReference type="InterPro" id="IPR001810">
    <property type="entry name" value="F-box_dom"/>
</dbReference>
<evidence type="ECO:0000313" key="4">
    <source>
        <dbReference type="Proteomes" id="UP000807342"/>
    </source>
</evidence>
<feature type="domain" description="F-box" evidence="2">
    <location>
        <begin position="1"/>
        <end position="46"/>
    </location>
</feature>
<dbReference type="EMBL" id="MU151881">
    <property type="protein sequence ID" value="KAF9441512.1"/>
    <property type="molecule type" value="Genomic_DNA"/>
</dbReference>
<accession>A0A9P5WZN6</accession>
<dbReference type="SUPFAM" id="SSF81383">
    <property type="entry name" value="F-box domain"/>
    <property type="match status" value="1"/>
</dbReference>
<sequence>MDLLALPTEVLVLIFLNLSVSDSLHIQSVNRLFRSLYQDSLQLQYALECQIAGVHDNPRCSLPIQYRLRMLRDRESSWDSLVPTSREDVQLPTRTSGHYDLAREHFFLGDPHPMAAKPLIPIHYERPMQPSNDQVHVSVEACGENLFLAVRISDDPSWLYVFSWQTGELKFDPIGFPNLGLVVLRHDIILNPNIRNHCLDIYYVPASSSGGPINRIARLCLPALKDDANTWDIQCRAAPNPTEDSTLPRNISASIPFVDRADCAIILLTWQIHRDDNEFVTPFSFVVHRQSILDLLPPEMEWPSLQAQTTAWDFWGPSRTCLFNNMRFAEGYITATNGQRYILHSAEPRQKSQLRLLDFNRYKIKRSLAKGSPRVQLGMQSEPLNHFFAQSETDALPFLEIVADVDRSYHGVMINDSAILGLNSAQSSSRG</sequence>
<evidence type="ECO:0000313" key="3">
    <source>
        <dbReference type="EMBL" id="KAF9441512.1"/>
    </source>
</evidence>
<keyword evidence="4" id="KW-1185">Reference proteome</keyword>
<protein>
    <recommendedName>
        <fullName evidence="2">F-box domain-containing protein</fullName>
    </recommendedName>
</protein>
<feature type="chain" id="PRO_5040501536" description="F-box domain-containing protein" evidence="1">
    <location>
        <begin position="24"/>
        <end position="431"/>
    </location>
</feature>
<dbReference type="AlphaFoldDB" id="A0A9P5WZN6"/>
<dbReference type="Proteomes" id="UP000807342">
    <property type="component" value="Unassembled WGS sequence"/>
</dbReference>
<gene>
    <name evidence="3" type="ORF">P691DRAFT_791239</name>
</gene>
<dbReference type="PROSITE" id="PS50181">
    <property type="entry name" value="FBOX"/>
    <property type="match status" value="1"/>
</dbReference>
<evidence type="ECO:0000256" key="1">
    <source>
        <dbReference type="SAM" id="SignalP"/>
    </source>
</evidence>
<proteinExistence type="predicted"/>
<keyword evidence="1" id="KW-0732">Signal</keyword>
<reference evidence="3" key="1">
    <citation type="submission" date="2020-11" db="EMBL/GenBank/DDBJ databases">
        <authorList>
            <consortium name="DOE Joint Genome Institute"/>
            <person name="Ahrendt S."/>
            <person name="Riley R."/>
            <person name="Andreopoulos W."/>
            <person name="Labutti K."/>
            <person name="Pangilinan J."/>
            <person name="Ruiz-Duenas F.J."/>
            <person name="Barrasa J.M."/>
            <person name="Sanchez-Garcia M."/>
            <person name="Camarero S."/>
            <person name="Miyauchi S."/>
            <person name="Serrano A."/>
            <person name="Linde D."/>
            <person name="Babiker R."/>
            <person name="Drula E."/>
            <person name="Ayuso-Fernandez I."/>
            <person name="Pacheco R."/>
            <person name="Padilla G."/>
            <person name="Ferreira P."/>
            <person name="Barriuso J."/>
            <person name="Kellner H."/>
            <person name="Castanera R."/>
            <person name="Alfaro M."/>
            <person name="Ramirez L."/>
            <person name="Pisabarro A.G."/>
            <person name="Kuo A."/>
            <person name="Tritt A."/>
            <person name="Lipzen A."/>
            <person name="He G."/>
            <person name="Yan M."/>
            <person name="Ng V."/>
            <person name="Cullen D."/>
            <person name="Martin F."/>
            <person name="Rosso M.-N."/>
            <person name="Henrissat B."/>
            <person name="Hibbett D."/>
            <person name="Martinez A.T."/>
            <person name="Grigoriev I.V."/>
        </authorList>
    </citation>
    <scope>NUCLEOTIDE SEQUENCE</scope>
    <source>
        <strain evidence="3">MF-IS2</strain>
    </source>
</reference>
<organism evidence="3 4">
    <name type="scientific">Macrolepiota fuliginosa MF-IS2</name>
    <dbReference type="NCBI Taxonomy" id="1400762"/>
    <lineage>
        <taxon>Eukaryota</taxon>
        <taxon>Fungi</taxon>
        <taxon>Dikarya</taxon>
        <taxon>Basidiomycota</taxon>
        <taxon>Agaricomycotina</taxon>
        <taxon>Agaricomycetes</taxon>
        <taxon>Agaricomycetidae</taxon>
        <taxon>Agaricales</taxon>
        <taxon>Agaricineae</taxon>
        <taxon>Agaricaceae</taxon>
        <taxon>Macrolepiota</taxon>
    </lineage>
</organism>
<comment type="caution">
    <text evidence="3">The sequence shown here is derived from an EMBL/GenBank/DDBJ whole genome shotgun (WGS) entry which is preliminary data.</text>
</comment>